<evidence type="ECO:0000313" key="1">
    <source>
        <dbReference type="EMBL" id="ARF08940.1"/>
    </source>
</evidence>
<name>A0A1V0SB37_9VIRU</name>
<protein>
    <submittedName>
        <fullName evidence="1">Uncharacterized protein</fullName>
    </submittedName>
</protein>
<organism evidence="1">
    <name type="scientific">Catovirus CTV1</name>
    <dbReference type="NCBI Taxonomy" id="1977631"/>
    <lineage>
        <taxon>Viruses</taxon>
        <taxon>Varidnaviria</taxon>
        <taxon>Bamfordvirae</taxon>
        <taxon>Nucleocytoviricota</taxon>
        <taxon>Megaviricetes</taxon>
        <taxon>Imitervirales</taxon>
        <taxon>Mimiviridae</taxon>
        <taxon>Klosneuvirinae</taxon>
        <taxon>Catovirus</taxon>
    </lineage>
</organism>
<dbReference type="EMBL" id="KY684083">
    <property type="protein sequence ID" value="ARF08940.1"/>
    <property type="molecule type" value="Genomic_DNA"/>
</dbReference>
<reference evidence="1" key="1">
    <citation type="journal article" date="2017" name="Science">
        <title>Giant viruses with an expanded complement of translation system components.</title>
        <authorList>
            <person name="Schulz F."/>
            <person name="Yutin N."/>
            <person name="Ivanova N.N."/>
            <person name="Ortega D.R."/>
            <person name="Lee T.K."/>
            <person name="Vierheilig J."/>
            <person name="Daims H."/>
            <person name="Horn M."/>
            <person name="Wagner M."/>
            <person name="Jensen G.J."/>
            <person name="Kyrpides N.C."/>
            <person name="Koonin E.V."/>
            <person name="Woyke T."/>
        </authorList>
    </citation>
    <scope>NUCLEOTIDE SEQUENCE</scope>
    <source>
        <strain evidence="1">CTV1</strain>
    </source>
</reference>
<accession>A0A1V0SB37</accession>
<proteinExistence type="predicted"/>
<sequence>MNSIIVNFPTINININKNAYSFKPIEIFNILENETGSVHPVALYELNLGNIKCTIPYYLSDGQTNGIRGDFLFPFMCYQNKNSADCPRLIDNIEGTSSMLIKYAYCRNIDFESKNKQLIYSSQIDPETQVYYDQVTSVGLGSFLTRIENLLDLMIFFMGNIKIDDDKAINDEIQFIPYFKEFDTIPNNSGDNLEKFTKIYSNPMYCLDQDYVYHLRWIINYWNPLEKITNKREKMERTNYVVQRLDWRMLGRASEYRKAILKFLAELKKDIKNLFGNTLDIQNNIVDIRKLPYISVFDFNKKIKICLNNELNTNMETNYELYKTISDSLYNDVKQLVDSKSDGLFKSLMIDQVCKYNNLEDTLTKNWKSQCEEPIRKTTRNSDELITMAKKQRGGYYDKYMKYKQKYLNAKK</sequence>
<gene>
    <name evidence="1" type="ORF">Catovirus_1_990</name>
</gene>